<proteinExistence type="predicted"/>
<dbReference type="Gene3D" id="3.90.550.50">
    <property type="match status" value="1"/>
</dbReference>
<dbReference type="PANTHER" id="PTHR10811">
    <property type="entry name" value="FRINGE-RELATED"/>
    <property type="match status" value="1"/>
</dbReference>
<name>A0A540N838_MALBA</name>
<keyword evidence="2" id="KW-0472">Membrane</keyword>
<organism evidence="3 4">
    <name type="scientific">Malus baccata</name>
    <name type="common">Siberian crab apple</name>
    <name type="synonym">Pyrus baccata</name>
    <dbReference type="NCBI Taxonomy" id="106549"/>
    <lineage>
        <taxon>Eukaryota</taxon>
        <taxon>Viridiplantae</taxon>
        <taxon>Streptophyta</taxon>
        <taxon>Embryophyta</taxon>
        <taxon>Tracheophyta</taxon>
        <taxon>Spermatophyta</taxon>
        <taxon>Magnoliopsida</taxon>
        <taxon>eudicotyledons</taxon>
        <taxon>Gunneridae</taxon>
        <taxon>Pentapetalae</taxon>
        <taxon>rosids</taxon>
        <taxon>fabids</taxon>
        <taxon>Rosales</taxon>
        <taxon>Rosaceae</taxon>
        <taxon>Amygdaloideae</taxon>
        <taxon>Maleae</taxon>
        <taxon>Malus</taxon>
    </lineage>
</organism>
<reference evidence="3 4" key="1">
    <citation type="journal article" date="2019" name="G3 (Bethesda)">
        <title>Sequencing of a Wild Apple (Malus baccata) Genome Unravels the Differences Between Cultivated and Wild Apple Species Regarding Disease Resistance and Cold Tolerance.</title>
        <authorList>
            <person name="Chen X."/>
        </authorList>
    </citation>
    <scope>NUCLEOTIDE SEQUENCE [LARGE SCALE GENOMIC DNA]</scope>
    <source>
        <strain evidence="4">cv. Shandingzi</strain>
        <tissue evidence="3">Leaves</tissue>
    </source>
</reference>
<sequence length="550" mass="62589">MQKTSPTGLDKLKASNLFAFPEKTGYYLALCLRVGLLLCLLASISLALFSAFYTKSHLFPMPDFARTRTDFIAPGPGPGPQPEPEPKPKPEPTNISHILFGIGASLTTWHDRSRSGELWWDPYTTRGFVWLDAKPKSEKDFSGSIPYRVSEDWTRFRYLSSQSAVRIARIVYESFKVGLPNVRWFVMGDDDTVFFTENLVSVLARYDHNRMYYIGGNSESVEQDVMHAYDMAFGGGGFAISYPLAARLVEMMDGCLERYYNFYGSDQRVWACVSEMGVPLTKHGGFHQISVDGLNLSPLSLSKQLPLIDMEYASFTTPVFVAFMAPWNWKKLFDIRGDPYGVLAAHPLAPLVSLHHLDSMKPMFPDQTHLDSLKSLLRAYRVDPGRILQQSFCYDHRRKWSMSISWGYTIQLYPSLIGAMDLQMPLQTFKTWRSWSNGPFTFNTRPVSSDPCRQPIIYFLEQVAVGKSGIVTIYKRFVANEGNQCKQKEYAHAMAVQRIEVSSEKMDPHYWTKEEAPRRECCEIKNRGSIKNGGMGLRIRACKPKESITM</sequence>
<dbReference type="EMBL" id="VIEB01000090">
    <property type="protein sequence ID" value="TQE07207.1"/>
    <property type="molecule type" value="Genomic_DNA"/>
</dbReference>
<dbReference type="FunFam" id="3.90.550.50:FF:000006">
    <property type="entry name" value="Fringe-related protein-like"/>
    <property type="match status" value="1"/>
</dbReference>
<keyword evidence="4" id="KW-1185">Reference proteome</keyword>
<gene>
    <name evidence="3" type="ORF">C1H46_007260</name>
</gene>
<feature type="transmembrane region" description="Helical" evidence="2">
    <location>
        <begin position="26"/>
        <end position="53"/>
    </location>
</feature>
<evidence type="ECO:0000313" key="3">
    <source>
        <dbReference type="EMBL" id="TQE07207.1"/>
    </source>
</evidence>
<dbReference type="Pfam" id="PF04646">
    <property type="entry name" value="DUF604"/>
    <property type="match status" value="2"/>
</dbReference>
<dbReference type="Proteomes" id="UP000315295">
    <property type="component" value="Unassembled WGS sequence"/>
</dbReference>
<dbReference type="STRING" id="106549.A0A540N838"/>
<accession>A0A540N838</accession>
<evidence type="ECO:0000256" key="1">
    <source>
        <dbReference type="SAM" id="MobiDB-lite"/>
    </source>
</evidence>
<comment type="caution">
    <text evidence="3">The sequence shown here is derived from an EMBL/GenBank/DDBJ whole genome shotgun (WGS) entry which is preliminary data.</text>
</comment>
<keyword evidence="2" id="KW-1133">Transmembrane helix</keyword>
<protein>
    <submittedName>
        <fullName evidence="3">Uncharacterized protein</fullName>
    </submittedName>
</protein>
<keyword evidence="2" id="KW-0812">Transmembrane</keyword>
<feature type="region of interest" description="Disordered" evidence="1">
    <location>
        <begin position="70"/>
        <end position="92"/>
    </location>
</feature>
<dbReference type="InterPro" id="IPR006740">
    <property type="entry name" value="DUF604"/>
</dbReference>
<dbReference type="AlphaFoldDB" id="A0A540N838"/>
<evidence type="ECO:0000313" key="4">
    <source>
        <dbReference type="Proteomes" id="UP000315295"/>
    </source>
</evidence>
<evidence type="ECO:0000256" key="2">
    <source>
        <dbReference type="SAM" id="Phobius"/>
    </source>
</evidence>